<evidence type="ECO:0000256" key="2">
    <source>
        <dbReference type="SAM" id="SignalP"/>
    </source>
</evidence>
<feature type="chain" id="PRO_5029807726" evidence="2">
    <location>
        <begin position="27"/>
        <end position="480"/>
    </location>
</feature>
<proteinExistence type="predicted"/>
<evidence type="ECO:0000256" key="1">
    <source>
        <dbReference type="ARBA" id="ARBA00022729"/>
    </source>
</evidence>
<name>A0A7K1T9T9_9BACT</name>
<dbReference type="PANTHER" id="PTHR46580:SF4">
    <property type="entry name" value="ATP_GTP-BINDING PROTEIN"/>
    <property type="match status" value="1"/>
</dbReference>
<keyword evidence="5" id="KW-1185">Reference proteome</keyword>
<dbReference type="EMBL" id="WQKZ01000001">
    <property type="protein sequence ID" value="MVN75177.1"/>
    <property type="molecule type" value="Genomic_DNA"/>
</dbReference>
<accession>A0A7K1T9T9</accession>
<feature type="signal peptide" evidence="2">
    <location>
        <begin position="1"/>
        <end position="26"/>
    </location>
</feature>
<dbReference type="InterPro" id="IPR026444">
    <property type="entry name" value="Secre_tail"/>
</dbReference>
<dbReference type="AlphaFoldDB" id="A0A7K1T9T9"/>
<dbReference type="PANTHER" id="PTHR46580">
    <property type="entry name" value="SENSOR KINASE-RELATED"/>
    <property type="match status" value="1"/>
</dbReference>
<dbReference type="InterPro" id="IPR028994">
    <property type="entry name" value="Integrin_alpha_N"/>
</dbReference>
<evidence type="ECO:0000313" key="4">
    <source>
        <dbReference type="EMBL" id="MVN75177.1"/>
    </source>
</evidence>
<keyword evidence="1 2" id="KW-0732">Signal</keyword>
<organism evidence="4 5">
    <name type="scientific">Hymenobacter ginkgonis</name>
    <dbReference type="NCBI Taxonomy" id="2682976"/>
    <lineage>
        <taxon>Bacteria</taxon>
        <taxon>Pseudomonadati</taxon>
        <taxon>Bacteroidota</taxon>
        <taxon>Cytophagia</taxon>
        <taxon>Cytophagales</taxon>
        <taxon>Hymenobacteraceae</taxon>
        <taxon>Hymenobacter</taxon>
    </lineage>
</organism>
<evidence type="ECO:0000259" key="3">
    <source>
        <dbReference type="Pfam" id="PF18962"/>
    </source>
</evidence>
<dbReference type="NCBIfam" id="TIGR04183">
    <property type="entry name" value="Por_Secre_tail"/>
    <property type="match status" value="1"/>
</dbReference>
<feature type="domain" description="Secretion system C-terminal sorting" evidence="3">
    <location>
        <begin position="405"/>
        <end position="479"/>
    </location>
</feature>
<dbReference type="InterPro" id="IPR013517">
    <property type="entry name" value="FG-GAP"/>
</dbReference>
<dbReference type="Gene3D" id="2.130.10.130">
    <property type="entry name" value="Integrin alpha, N-terminal"/>
    <property type="match status" value="1"/>
</dbReference>
<dbReference type="Gene3D" id="2.30.30.100">
    <property type="match status" value="2"/>
</dbReference>
<dbReference type="Pfam" id="PF18962">
    <property type="entry name" value="Por_Secre_tail"/>
    <property type="match status" value="1"/>
</dbReference>
<dbReference type="Pfam" id="PF13517">
    <property type="entry name" value="FG-GAP_3"/>
    <property type="match status" value="3"/>
</dbReference>
<dbReference type="Proteomes" id="UP000441336">
    <property type="component" value="Unassembled WGS sequence"/>
</dbReference>
<sequence>MKKTLTKYCCAGILLAFNYLPFSSVAQVSFAPVATYTTGADGLYKTTVGDINGDGKFDLIDTNANGTIGVLLGSGTGTFSSATTYSTGSFTKPYGIALGDVNGDGKLDAITSNDGSSVSVLLGTGNGGFSTASLYSTGANTQPQSVVLGDVNGDRNLDVVIAAFNGTIVVLLNDKNGHFSAPTAYSLGDQYSRPEDVVLKDFNGDSYLDIAAISSPSISVNLVAVLLNNGNGSFLSPITYSTGADTAQPLFLAAGDVNGDGKLDIATSNVLNGSVSVLVNNGVGGFATGVVYNARLGADDQIGIIAMDDINGDGKPDIVVPNQSRGLIKILLNNGNGIFTPLTTTFATGVAKSNPASAVIADLNADGKLDVVTTNYNSKNLGVLLNTSSNPLAATPAYSALAVTLYPNPVKATTTIELPVVAGVTQATIQLNDALGRVISTASIPLGKPYELDVRSFKNGIYFLQLQIKDLLIVKRLIVD</sequence>
<dbReference type="RefSeq" id="WP_157561939.1">
    <property type="nucleotide sequence ID" value="NZ_WQKZ01000001.1"/>
</dbReference>
<dbReference type="SUPFAM" id="SSF69318">
    <property type="entry name" value="Integrin alpha N-terminal domain"/>
    <property type="match status" value="2"/>
</dbReference>
<evidence type="ECO:0000313" key="5">
    <source>
        <dbReference type="Proteomes" id="UP000441336"/>
    </source>
</evidence>
<protein>
    <submittedName>
        <fullName evidence="4">T9SS type A sorting domain-containing protein</fullName>
    </submittedName>
</protein>
<comment type="caution">
    <text evidence="4">The sequence shown here is derived from an EMBL/GenBank/DDBJ whole genome shotgun (WGS) entry which is preliminary data.</text>
</comment>
<reference evidence="4 5" key="1">
    <citation type="submission" date="2019-12" db="EMBL/GenBank/DDBJ databases">
        <title>Hymenobacter sp. HMF4947 Genome sequencing and assembly.</title>
        <authorList>
            <person name="Kang H."/>
            <person name="Cha I."/>
            <person name="Kim H."/>
            <person name="Joh K."/>
        </authorList>
    </citation>
    <scope>NUCLEOTIDE SEQUENCE [LARGE SCALE GENOMIC DNA]</scope>
    <source>
        <strain evidence="4 5">HMF4947</strain>
    </source>
</reference>
<dbReference type="Gene3D" id="2.40.128.340">
    <property type="match status" value="1"/>
</dbReference>
<dbReference type="Pfam" id="PF01839">
    <property type="entry name" value="FG-GAP"/>
    <property type="match status" value="1"/>
</dbReference>
<gene>
    <name evidence="4" type="ORF">GO988_02450</name>
</gene>